<evidence type="ECO:0000256" key="5">
    <source>
        <dbReference type="ARBA" id="ARBA00012876"/>
    </source>
</evidence>
<keyword evidence="9 16" id="KW-0663">Pyridoxal phosphate</keyword>
<dbReference type="PROSITE" id="PS00600">
    <property type="entry name" value="AA_TRANSFER_CLASS_3"/>
    <property type="match status" value="1"/>
</dbReference>
<comment type="pathway">
    <text evidence="3">Amino-acid degradation; 4-aminobutanoate degradation.</text>
</comment>
<dbReference type="Pfam" id="PF00202">
    <property type="entry name" value="Aminotran_3"/>
    <property type="match status" value="1"/>
</dbReference>
<dbReference type="InterPro" id="IPR050103">
    <property type="entry name" value="Class-III_PLP-dep_AT"/>
</dbReference>
<dbReference type="InterPro" id="IPR015421">
    <property type="entry name" value="PyrdxlP-dep_Trfase_major"/>
</dbReference>
<keyword evidence="7 17" id="KW-0032">Aminotransferase</keyword>
<evidence type="ECO:0000256" key="10">
    <source>
        <dbReference type="ARBA" id="ARBA00029760"/>
    </source>
</evidence>
<dbReference type="AlphaFoldDB" id="A0A1I2UUW1"/>
<protein>
    <recommendedName>
        <fullName evidence="12">(S)-3-amino-2-methylpropionate transaminase</fullName>
        <ecNumber evidence="6">2.6.1.19</ecNumber>
        <ecNumber evidence="5">2.6.1.22</ecNumber>
    </recommendedName>
    <alternativeName>
        <fullName evidence="13">GABA aminotransferase</fullName>
    </alternativeName>
    <alternativeName>
        <fullName evidence="11">Gamma-amino-N-butyrate transaminase</fullName>
    </alternativeName>
    <alternativeName>
        <fullName evidence="15">Glutamate:succinic semialdehyde transaminase</fullName>
    </alternativeName>
    <alternativeName>
        <fullName evidence="10">L-AIBAT</fullName>
    </alternativeName>
</protein>
<accession>A0A1I2UUW1</accession>
<evidence type="ECO:0000256" key="4">
    <source>
        <dbReference type="ARBA" id="ARBA00008954"/>
    </source>
</evidence>
<dbReference type="Gene3D" id="3.40.640.10">
    <property type="entry name" value="Type I PLP-dependent aspartate aminotransferase-like (Major domain)"/>
    <property type="match status" value="1"/>
</dbReference>
<name>A0A1I2UUW1_9BACL</name>
<evidence type="ECO:0000256" key="9">
    <source>
        <dbReference type="ARBA" id="ARBA00022898"/>
    </source>
</evidence>
<dbReference type="FunFam" id="3.40.640.10:FF:000013">
    <property type="entry name" value="4-aminobutyrate aminotransferase"/>
    <property type="match status" value="1"/>
</dbReference>
<evidence type="ECO:0000256" key="16">
    <source>
        <dbReference type="RuleBase" id="RU003560"/>
    </source>
</evidence>
<dbReference type="STRING" id="269670.SAMN02982927_02823"/>
<evidence type="ECO:0000256" key="14">
    <source>
        <dbReference type="ARBA" id="ARBA00048021"/>
    </source>
</evidence>
<proteinExistence type="inferred from homology"/>
<reference evidence="18" key="1">
    <citation type="submission" date="2016-10" db="EMBL/GenBank/DDBJ databases">
        <authorList>
            <person name="Varghese N."/>
            <person name="Submissions S."/>
        </authorList>
    </citation>
    <scope>NUCLEOTIDE SEQUENCE [LARGE SCALE GENOMIC DNA]</scope>
    <source>
        <strain evidence="18">ATCC 700379</strain>
    </source>
</reference>
<dbReference type="GO" id="GO:0034386">
    <property type="term" value="F:4-aminobutyrate:2-oxoglutarate transaminase activity"/>
    <property type="evidence" value="ECO:0007669"/>
    <property type="project" value="UniProtKB-EC"/>
</dbReference>
<evidence type="ECO:0000256" key="8">
    <source>
        <dbReference type="ARBA" id="ARBA00022679"/>
    </source>
</evidence>
<keyword evidence="8 17" id="KW-0808">Transferase</keyword>
<organism evidence="17 18">
    <name type="scientific">Sporolactobacillus nakayamae</name>
    <dbReference type="NCBI Taxonomy" id="269670"/>
    <lineage>
        <taxon>Bacteria</taxon>
        <taxon>Bacillati</taxon>
        <taxon>Bacillota</taxon>
        <taxon>Bacilli</taxon>
        <taxon>Bacillales</taxon>
        <taxon>Sporolactobacillaceae</taxon>
        <taxon>Sporolactobacillus</taxon>
    </lineage>
</organism>
<comment type="catalytic activity">
    <reaction evidence="14">
        <text>4-aminobutanoate + 2-oxoglutarate = succinate semialdehyde + L-glutamate</text>
        <dbReference type="Rhea" id="RHEA:23352"/>
        <dbReference type="ChEBI" id="CHEBI:16810"/>
        <dbReference type="ChEBI" id="CHEBI:29985"/>
        <dbReference type="ChEBI" id="CHEBI:57706"/>
        <dbReference type="ChEBI" id="CHEBI:59888"/>
        <dbReference type="EC" id="2.6.1.19"/>
    </reaction>
</comment>
<dbReference type="GO" id="GO:0047298">
    <property type="term" value="F:(S)-3-amino-2-methylpropionate transaminase activity"/>
    <property type="evidence" value="ECO:0007669"/>
    <property type="project" value="UniProtKB-EC"/>
</dbReference>
<dbReference type="NCBIfam" id="NF005993">
    <property type="entry name" value="PRK08117.1"/>
    <property type="match status" value="1"/>
</dbReference>
<dbReference type="GO" id="GO:0042802">
    <property type="term" value="F:identical protein binding"/>
    <property type="evidence" value="ECO:0007669"/>
    <property type="project" value="TreeGrafter"/>
</dbReference>
<dbReference type="GO" id="GO:0030170">
    <property type="term" value="F:pyridoxal phosphate binding"/>
    <property type="evidence" value="ECO:0007669"/>
    <property type="project" value="InterPro"/>
</dbReference>
<dbReference type="InterPro" id="IPR049704">
    <property type="entry name" value="Aminotrans_3_PPA_site"/>
</dbReference>
<dbReference type="PANTHER" id="PTHR11986">
    <property type="entry name" value="AMINOTRANSFERASE CLASS III"/>
    <property type="match status" value="1"/>
</dbReference>
<evidence type="ECO:0000256" key="7">
    <source>
        <dbReference type="ARBA" id="ARBA00022576"/>
    </source>
</evidence>
<comment type="cofactor">
    <cofactor evidence="2">
        <name>pyridoxal 5'-phosphate</name>
        <dbReference type="ChEBI" id="CHEBI:597326"/>
    </cofactor>
</comment>
<dbReference type="InterPro" id="IPR015422">
    <property type="entry name" value="PyrdxlP-dep_Trfase_small"/>
</dbReference>
<evidence type="ECO:0000256" key="11">
    <source>
        <dbReference type="ARBA" id="ARBA00030204"/>
    </source>
</evidence>
<dbReference type="EC" id="2.6.1.19" evidence="6"/>
<evidence type="ECO:0000256" key="3">
    <source>
        <dbReference type="ARBA" id="ARBA00005176"/>
    </source>
</evidence>
<gene>
    <name evidence="17" type="ORF">SAMN02982927_02823</name>
</gene>
<dbReference type="CDD" id="cd00610">
    <property type="entry name" value="OAT_like"/>
    <property type="match status" value="1"/>
</dbReference>
<dbReference type="SUPFAM" id="SSF53383">
    <property type="entry name" value="PLP-dependent transferases"/>
    <property type="match status" value="1"/>
</dbReference>
<dbReference type="EMBL" id="FOOY01000022">
    <property type="protein sequence ID" value="SFG79979.1"/>
    <property type="molecule type" value="Genomic_DNA"/>
</dbReference>
<keyword evidence="18" id="KW-1185">Reference proteome</keyword>
<dbReference type="PANTHER" id="PTHR11986:SF79">
    <property type="entry name" value="ACETYLORNITHINE AMINOTRANSFERASE, MITOCHONDRIAL"/>
    <property type="match status" value="1"/>
</dbReference>
<comment type="similarity">
    <text evidence="4 16">Belongs to the class-III pyridoxal-phosphate-dependent aminotransferase family.</text>
</comment>
<evidence type="ECO:0000256" key="12">
    <source>
        <dbReference type="ARBA" id="ARBA00030857"/>
    </source>
</evidence>
<comment type="catalytic activity">
    <reaction evidence="1">
        <text>(S)-3-amino-2-methylpropanoate + 2-oxoglutarate = 2-methyl-3-oxopropanoate + L-glutamate</text>
        <dbReference type="Rhea" id="RHEA:13993"/>
        <dbReference type="ChEBI" id="CHEBI:16810"/>
        <dbReference type="ChEBI" id="CHEBI:29985"/>
        <dbReference type="ChEBI" id="CHEBI:57700"/>
        <dbReference type="ChEBI" id="CHEBI:58655"/>
        <dbReference type="EC" id="2.6.1.22"/>
    </reaction>
</comment>
<evidence type="ECO:0000256" key="6">
    <source>
        <dbReference type="ARBA" id="ARBA00012912"/>
    </source>
</evidence>
<dbReference type="EC" id="2.6.1.22" evidence="5"/>
<dbReference type="PIRSF" id="PIRSF000521">
    <property type="entry name" value="Transaminase_4ab_Lys_Orn"/>
    <property type="match status" value="1"/>
</dbReference>
<dbReference type="InterPro" id="IPR015424">
    <property type="entry name" value="PyrdxlP-dep_Trfase"/>
</dbReference>
<dbReference type="Gene3D" id="3.90.1150.10">
    <property type="entry name" value="Aspartate Aminotransferase, domain 1"/>
    <property type="match status" value="1"/>
</dbReference>
<sequence>MGKRLVPFVGGLRMKFEDYQPYLSPALAKATDLIAISGKGCYLTDSKGDRYLDFVQGIAVNALGHCHPKVVEAIKTQAGKLITASFNVVNYPTTLELAKRLAEVTPGELNSVFFSNGGAEAIDGALKLAKAYTKRPAIIAFQGSFHGRSFGALSVTGSNAYYRKYYEPMVGSVYFTAYPSTDLCPKGFNEEQRTEYCLNELDRLFQNLVAPDQVAAIIMEPVQGEGGYVVPSKAFVQEIRERCDQYGILLIMDEIQSGYGRTGKMFASEHFDVVPDIMTVGKAIAGGLPMSAVISTQVIMAEWRSGMHGTTFGGNPICAAAALAVLDEFKQSCLLEHVNEEGAYLRNRLVRLQKKYSCISDVRGLGLMLAIEFSHPDGSPAGDLLEAVRAACLKNRLLTLSCGVHHNGMRFATPLNVTNDEIDQGIAIIESVLDQLYAQ</sequence>
<evidence type="ECO:0000313" key="18">
    <source>
        <dbReference type="Proteomes" id="UP000198752"/>
    </source>
</evidence>
<dbReference type="Proteomes" id="UP000198752">
    <property type="component" value="Unassembled WGS sequence"/>
</dbReference>
<evidence type="ECO:0000313" key="17">
    <source>
        <dbReference type="EMBL" id="SFG79979.1"/>
    </source>
</evidence>
<evidence type="ECO:0000256" key="2">
    <source>
        <dbReference type="ARBA" id="ARBA00001933"/>
    </source>
</evidence>
<evidence type="ECO:0000256" key="1">
    <source>
        <dbReference type="ARBA" id="ARBA00001750"/>
    </source>
</evidence>
<dbReference type="InterPro" id="IPR005814">
    <property type="entry name" value="Aminotrans_3"/>
</dbReference>
<evidence type="ECO:0000256" key="15">
    <source>
        <dbReference type="ARBA" id="ARBA00050054"/>
    </source>
</evidence>
<evidence type="ECO:0000256" key="13">
    <source>
        <dbReference type="ARBA" id="ARBA00031787"/>
    </source>
</evidence>